<comment type="caution">
    <text evidence="1">The sequence shown here is derived from an EMBL/GenBank/DDBJ whole genome shotgun (WGS) entry which is preliminary data.</text>
</comment>
<accession>A0A3D9RPT2</accession>
<keyword evidence="2" id="KW-1185">Reference proteome</keyword>
<dbReference type="Proteomes" id="UP000256304">
    <property type="component" value="Unassembled WGS sequence"/>
</dbReference>
<organism evidence="1 2">
    <name type="scientific">Paenibacillus taihuensis</name>
    <dbReference type="NCBI Taxonomy" id="1156355"/>
    <lineage>
        <taxon>Bacteria</taxon>
        <taxon>Bacillati</taxon>
        <taxon>Bacillota</taxon>
        <taxon>Bacilli</taxon>
        <taxon>Bacillales</taxon>
        <taxon>Paenibacillaceae</taxon>
        <taxon>Paenibacillus</taxon>
    </lineage>
</organism>
<sequence>MIANYKPLIYRKLTTAAITSGIASILYSAKSGCTRLCFTTSLISCWILS</sequence>
<protein>
    <submittedName>
        <fullName evidence="1">Uncharacterized protein</fullName>
    </submittedName>
</protein>
<reference evidence="1 2" key="1">
    <citation type="submission" date="2018-08" db="EMBL/GenBank/DDBJ databases">
        <title>Genomic Encyclopedia of Type Strains, Phase III (KMG-III): the genomes of soil and plant-associated and newly described type strains.</title>
        <authorList>
            <person name="Whitman W."/>
        </authorList>
    </citation>
    <scope>NUCLEOTIDE SEQUENCE [LARGE SCALE GENOMIC DNA]</scope>
    <source>
        <strain evidence="1 2">CGMCC 1.10966</strain>
    </source>
</reference>
<dbReference type="AlphaFoldDB" id="A0A3D9RPT2"/>
<dbReference type="EMBL" id="QTTN01000024">
    <property type="protein sequence ID" value="REE78753.1"/>
    <property type="molecule type" value="Genomic_DNA"/>
</dbReference>
<gene>
    <name evidence="1" type="ORF">A8990_12428</name>
</gene>
<name>A0A3D9RPT2_9BACL</name>
<proteinExistence type="predicted"/>
<evidence type="ECO:0000313" key="1">
    <source>
        <dbReference type="EMBL" id="REE78753.1"/>
    </source>
</evidence>
<evidence type="ECO:0000313" key="2">
    <source>
        <dbReference type="Proteomes" id="UP000256304"/>
    </source>
</evidence>